<dbReference type="Pfam" id="PF00571">
    <property type="entry name" value="CBS"/>
    <property type="match status" value="2"/>
</dbReference>
<dbReference type="AlphaFoldDB" id="A0A0D2HPY8"/>
<dbReference type="PROSITE" id="PS51371">
    <property type="entry name" value="CBS"/>
    <property type="match status" value="1"/>
</dbReference>
<keyword evidence="2" id="KW-0129">CBS domain</keyword>
<dbReference type="InterPro" id="IPR051462">
    <property type="entry name" value="CBS_domain-containing"/>
</dbReference>
<organism evidence="4 5">
    <name type="scientific">Dethiosulfatarculus sandiegensis</name>
    <dbReference type="NCBI Taxonomy" id="1429043"/>
    <lineage>
        <taxon>Bacteria</taxon>
        <taxon>Pseudomonadati</taxon>
        <taxon>Thermodesulfobacteriota</taxon>
        <taxon>Desulfarculia</taxon>
        <taxon>Desulfarculales</taxon>
        <taxon>Desulfarculaceae</taxon>
        <taxon>Dethiosulfatarculus</taxon>
    </lineage>
</organism>
<proteinExistence type="predicted"/>
<dbReference type="SMART" id="SM00116">
    <property type="entry name" value="CBS"/>
    <property type="match status" value="1"/>
</dbReference>
<dbReference type="InterPro" id="IPR000644">
    <property type="entry name" value="CBS_dom"/>
</dbReference>
<dbReference type="InterPro" id="IPR046342">
    <property type="entry name" value="CBS_dom_sf"/>
</dbReference>
<name>A0A0D2HPY8_9BACT</name>
<feature type="domain" description="CBS" evidence="3">
    <location>
        <begin position="7"/>
        <end position="68"/>
    </location>
</feature>
<dbReference type="SUPFAM" id="SSF54631">
    <property type="entry name" value="CBS-domain pair"/>
    <property type="match status" value="1"/>
</dbReference>
<dbReference type="STRING" id="1429043.X474_18160"/>
<sequence length="236" mass="26344">MILKNWMKKDPVTVDSDTLVEEAERIINKHSLRALPVVDQGRLRGLVTRRNLYRSNVFVARTQDPNEMNYFLTQLKVKDIMIRMPRTVQVTDSVEAVLRKGAVDQVSLYPVLDGETLVGICSSVEIFRTFSQILGVSQVWKGITLRPVVIENDTLSNVAQVASRAGARLHALFTLPDNGEEEKKVVLRFEADDLSAVVEALDEAGYGVLEQRDMVQLCEAPLSHKEVLKNGASAQV</sequence>
<dbReference type="OrthoDB" id="9802114at2"/>
<evidence type="ECO:0000256" key="1">
    <source>
        <dbReference type="ARBA" id="ARBA00022737"/>
    </source>
</evidence>
<gene>
    <name evidence="4" type="ORF">X474_18160</name>
</gene>
<accession>A0A0D2HPY8</accession>
<protein>
    <recommendedName>
        <fullName evidence="3">CBS domain-containing protein</fullName>
    </recommendedName>
</protein>
<dbReference type="InParanoid" id="A0A0D2HPY8"/>
<dbReference type="PANTHER" id="PTHR48108">
    <property type="entry name" value="CBS DOMAIN-CONTAINING PROTEIN CBSX2, CHLOROPLASTIC"/>
    <property type="match status" value="1"/>
</dbReference>
<evidence type="ECO:0000313" key="4">
    <source>
        <dbReference type="EMBL" id="KIX12528.1"/>
    </source>
</evidence>
<dbReference type="Proteomes" id="UP000032233">
    <property type="component" value="Unassembled WGS sequence"/>
</dbReference>
<dbReference type="PANTHER" id="PTHR48108:SF34">
    <property type="entry name" value="CBS DOMAIN-CONTAINING PROTEIN YHCV"/>
    <property type="match status" value="1"/>
</dbReference>
<dbReference type="Gene3D" id="3.10.580.10">
    <property type="entry name" value="CBS-domain"/>
    <property type="match status" value="1"/>
</dbReference>
<evidence type="ECO:0000256" key="2">
    <source>
        <dbReference type="PROSITE-ProRule" id="PRU00703"/>
    </source>
</evidence>
<reference evidence="4 5" key="1">
    <citation type="submission" date="2013-11" db="EMBL/GenBank/DDBJ databases">
        <title>Metagenomic analysis of a methanogenic consortium involved in long chain n-alkane degradation.</title>
        <authorList>
            <person name="Davidova I.A."/>
            <person name="Callaghan A.V."/>
            <person name="Wawrik B."/>
            <person name="Pruitt S."/>
            <person name="Marks C."/>
            <person name="Duncan K.E."/>
            <person name="Suflita J.M."/>
        </authorList>
    </citation>
    <scope>NUCLEOTIDE SEQUENCE [LARGE SCALE GENOMIC DNA]</scope>
    <source>
        <strain evidence="4 5">SPR</strain>
    </source>
</reference>
<dbReference type="RefSeq" id="WP_052515307.1">
    <property type="nucleotide sequence ID" value="NZ_AZAC01000029.1"/>
</dbReference>
<keyword evidence="5" id="KW-1185">Reference proteome</keyword>
<evidence type="ECO:0000313" key="5">
    <source>
        <dbReference type="Proteomes" id="UP000032233"/>
    </source>
</evidence>
<evidence type="ECO:0000259" key="3">
    <source>
        <dbReference type="PROSITE" id="PS51371"/>
    </source>
</evidence>
<keyword evidence="1" id="KW-0677">Repeat</keyword>
<comment type="caution">
    <text evidence="4">The sequence shown here is derived from an EMBL/GenBank/DDBJ whole genome shotgun (WGS) entry which is preliminary data.</text>
</comment>
<dbReference type="EMBL" id="AZAC01000029">
    <property type="protein sequence ID" value="KIX12528.1"/>
    <property type="molecule type" value="Genomic_DNA"/>
</dbReference>